<dbReference type="InterPro" id="IPR001849">
    <property type="entry name" value="PH_domain"/>
</dbReference>
<dbReference type="InterPro" id="IPR011993">
    <property type="entry name" value="PH-like_dom_sf"/>
</dbReference>
<dbReference type="Gene3D" id="2.30.29.30">
    <property type="entry name" value="Pleckstrin-homology domain (PH domain)/Phosphotyrosine-binding domain (PTB)"/>
    <property type="match status" value="2"/>
</dbReference>
<gene>
    <name evidence="3" type="ORF">ACHHYP_05119</name>
</gene>
<dbReference type="CDD" id="cd00821">
    <property type="entry name" value="PH"/>
    <property type="match status" value="1"/>
</dbReference>
<evidence type="ECO:0000256" key="1">
    <source>
        <dbReference type="ARBA" id="ARBA00022553"/>
    </source>
</evidence>
<proteinExistence type="predicted"/>
<dbReference type="GO" id="GO:0007032">
    <property type="term" value="P:endosome organization"/>
    <property type="evidence" value="ECO:0007669"/>
    <property type="project" value="TreeGrafter"/>
</dbReference>
<feature type="domain" description="PH" evidence="2">
    <location>
        <begin position="185"/>
        <end position="283"/>
    </location>
</feature>
<dbReference type="PROSITE" id="PS50003">
    <property type="entry name" value="PH_DOMAIN"/>
    <property type="match status" value="2"/>
</dbReference>
<sequence>MARMTSHSAYTMEATATATRTTAEHCGWLWMRSSIIGRWRQRYFNLSLGMLSYFDAFPSEEFLKQAQALQTSISHLTHVEGSQPRGVLRVAHVEETNHRLGFKVYGTNGKVVEVRAPRSDERQAWLLALRPAAVVKSRSWSGHDGHAPQLYQYDDETSKVSSPELLHSSTIEVPLHGFAGRESIPIDKRGWFLKRSDILRRWNRYFFVIQGRMLSYYTTDRPYDVPRRRGYIQSVRRLTNKTHGGVLFLVRLDSGTELHLRASNGAQPDEMDEWFECLMANAIVYQSEHSSLPGQSSLGSVGSTSSIV</sequence>
<dbReference type="GO" id="GO:0055037">
    <property type="term" value="C:recycling endosome"/>
    <property type="evidence" value="ECO:0007669"/>
    <property type="project" value="TreeGrafter"/>
</dbReference>
<accession>A0A1V9YZ51</accession>
<dbReference type="SMART" id="SM00233">
    <property type="entry name" value="PH"/>
    <property type="match status" value="2"/>
</dbReference>
<feature type="domain" description="PH" evidence="2">
    <location>
        <begin position="22"/>
        <end position="134"/>
    </location>
</feature>
<evidence type="ECO:0000313" key="4">
    <source>
        <dbReference type="Proteomes" id="UP000243579"/>
    </source>
</evidence>
<dbReference type="GO" id="GO:0042147">
    <property type="term" value="P:retrograde transport, endosome to Golgi"/>
    <property type="evidence" value="ECO:0007669"/>
    <property type="project" value="TreeGrafter"/>
</dbReference>
<dbReference type="GO" id="GO:0005829">
    <property type="term" value="C:cytosol"/>
    <property type="evidence" value="ECO:0007669"/>
    <property type="project" value="GOC"/>
</dbReference>
<dbReference type="Proteomes" id="UP000243579">
    <property type="component" value="Unassembled WGS sequence"/>
</dbReference>
<name>A0A1V9YZ51_ACHHY</name>
<dbReference type="Pfam" id="PF00169">
    <property type="entry name" value="PH"/>
    <property type="match status" value="1"/>
</dbReference>
<dbReference type="GO" id="GO:0005802">
    <property type="term" value="C:trans-Golgi network"/>
    <property type="evidence" value="ECO:0007669"/>
    <property type="project" value="TreeGrafter"/>
</dbReference>
<evidence type="ECO:0000259" key="2">
    <source>
        <dbReference type="PROSITE" id="PS50003"/>
    </source>
</evidence>
<dbReference type="OrthoDB" id="2157866at2759"/>
<dbReference type="EMBL" id="JNBR01000566">
    <property type="protein sequence ID" value="OQR90943.1"/>
    <property type="molecule type" value="Genomic_DNA"/>
</dbReference>
<dbReference type="GO" id="GO:0001881">
    <property type="term" value="P:receptor recycling"/>
    <property type="evidence" value="ECO:0007669"/>
    <property type="project" value="TreeGrafter"/>
</dbReference>
<protein>
    <recommendedName>
        <fullName evidence="2">PH domain-containing protein</fullName>
    </recommendedName>
</protein>
<dbReference type="PANTHER" id="PTHR22902:SF27">
    <property type="entry name" value="PLECKSTRIN HOMOLOGY DOMAIN-CONTAINING FAMILY A MEMBER 3"/>
    <property type="match status" value="1"/>
</dbReference>
<keyword evidence="1" id="KW-0597">Phosphoprotein</keyword>
<comment type="caution">
    <text evidence="3">The sequence shown here is derived from an EMBL/GenBank/DDBJ whole genome shotgun (WGS) entry which is preliminary data.</text>
</comment>
<dbReference type="SUPFAM" id="SSF50729">
    <property type="entry name" value="PH domain-like"/>
    <property type="match status" value="2"/>
</dbReference>
<dbReference type="InterPro" id="IPR045188">
    <property type="entry name" value="Boi1/Boi2-like"/>
</dbReference>
<reference evidence="3 4" key="1">
    <citation type="journal article" date="2014" name="Genome Biol. Evol.">
        <title>The secreted proteins of Achlya hypogyna and Thraustotheca clavata identify the ancestral oomycete secretome and reveal gene acquisitions by horizontal gene transfer.</title>
        <authorList>
            <person name="Misner I."/>
            <person name="Blouin N."/>
            <person name="Leonard G."/>
            <person name="Richards T.A."/>
            <person name="Lane C.E."/>
        </authorList>
    </citation>
    <scope>NUCLEOTIDE SEQUENCE [LARGE SCALE GENOMIC DNA]</scope>
    <source>
        <strain evidence="3 4">ATCC 48635</strain>
    </source>
</reference>
<dbReference type="PANTHER" id="PTHR22902">
    <property type="entry name" value="SESQUIPEDALIAN"/>
    <property type="match status" value="1"/>
</dbReference>
<organism evidence="3 4">
    <name type="scientific">Achlya hypogyna</name>
    <name type="common">Oomycete</name>
    <name type="synonym">Protoachlya hypogyna</name>
    <dbReference type="NCBI Taxonomy" id="1202772"/>
    <lineage>
        <taxon>Eukaryota</taxon>
        <taxon>Sar</taxon>
        <taxon>Stramenopiles</taxon>
        <taxon>Oomycota</taxon>
        <taxon>Saprolegniomycetes</taxon>
        <taxon>Saprolegniales</taxon>
        <taxon>Achlyaceae</taxon>
        <taxon>Achlya</taxon>
    </lineage>
</organism>
<keyword evidence="4" id="KW-1185">Reference proteome</keyword>
<dbReference type="AlphaFoldDB" id="A0A1V9YZ51"/>
<evidence type="ECO:0000313" key="3">
    <source>
        <dbReference type="EMBL" id="OQR90943.1"/>
    </source>
</evidence>
<dbReference type="GO" id="GO:0005769">
    <property type="term" value="C:early endosome"/>
    <property type="evidence" value="ECO:0007669"/>
    <property type="project" value="TreeGrafter"/>
</dbReference>